<comment type="caution">
    <text evidence="2">The sequence shown here is derived from an EMBL/GenBank/DDBJ whole genome shotgun (WGS) entry which is preliminary data.</text>
</comment>
<feature type="non-terminal residue" evidence="2">
    <location>
        <position position="1"/>
    </location>
</feature>
<dbReference type="EMBL" id="BARW01037333">
    <property type="protein sequence ID" value="GAJ24083.1"/>
    <property type="molecule type" value="Genomic_DNA"/>
</dbReference>
<dbReference type="InterPro" id="IPR008794">
    <property type="entry name" value="Pro_racemase_fam"/>
</dbReference>
<evidence type="ECO:0000313" key="2">
    <source>
        <dbReference type="EMBL" id="GAJ24083.1"/>
    </source>
</evidence>
<comment type="similarity">
    <text evidence="1">Belongs to the proline racemase family.</text>
</comment>
<dbReference type="PANTHER" id="PTHR33442">
    <property type="entry name" value="TRANS-3-HYDROXY-L-PROLINE DEHYDRATASE"/>
    <property type="match status" value="1"/>
</dbReference>
<gene>
    <name evidence="2" type="ORF">S12H4_57666</name>
</gene>
<reference evidence="2" key="1">
    <citation type="journal article" date="2014" name="Front. Microbiol.">
        <title>High frequency of phylogenetically diverse reductive dehalogenase-homologous genes in deep subseafloor sedimentary metagenomes.</title>
        <authorList>
            <person name="Kawai M."/>
            <person name="Futagami T."/>
            <person name="Toyoda A."/>
            <person name="Takaki Y."/>
            <person name="Nishi S."/>
            <person name="Hori S."/>
            <person name="Arai W."/>
            <person name="Tsubouchi T."/>
            <person name="Morono Y."/>
            <person name="Uchiyama I."/>
            <person name="Ito T."/>
            <person name="Fujiyama A."/>
            <person name="Inagaki F."/>
            <person name="Takami H."/>
        </authorList>
    </citation>
    <scope>NUCLEOTIDE SEQUENCE</scope>
    <source>
        <strain evidence="2">Expedition CK06-06</strain>
    </source>
</reference>
<dbReference type="SUPFAM" id="SSF54506">
    <property type="entry name" value="Diaminopimelate epimerase-like"/>
    <property type="match status" value="1"/>
</dbReference>
<proteinExistence type="inferred from homology"/>
<sequence length="63" mass="6980">KLDEEFVHESIIGSIFRARAVGETKVGSYSAIIPEVTGSAHIMGINQLFIDPDDPHKYGFFLD</sequence>
<dbReference type="PANTHER" id="PTHR33442:SF1">
    <property type="entry name" value="TRANS-3-HYDROXY-L-PROLINE DEHYDRATASE"/>
    <property type="match status" value="1"/>
</dbReference>
<name>X1V2U2_9ZZZZ</name>
<accession>X1V2U2</accession>
<evidence type="ECO:0000256" key="1">
    <source>
        <dbReference type="ARBA" id="ARBA00007529"/>
    </source>
</evidence>
<evidence type="ECO:0008006" key="3">
    <source>
        <dbReference type="Google" id="ProtNLM"/>
    </source>
</evidence>
<dbReference type="Gene3D" id="3.10.310.10">
    <property type="entry name" value="Diaminopimelate Epimerase, Chain A, domain 1"/>
    <property type="match status" value="2"/>
</dbReference>
<dbReference type="Pfam" id="PF05544">
    <property type="entry name" value="Pro_racemase"/>
    <property type="match status" value="1"/>
</dbReference>
<protein>
    <recommendedName>
        <fullName evidence="3">Proline racemase</fullName>
    </recommendedName>
</protein>
<dbReference type="AlphaFoldDB" id="X1V2U2"/>
<dbReference type="GO" id="GO:0047580">
    <property type="term" value="F:4-hydroxyproline epimerase activity"/>
    <property type="evidence" value="ECO:0007669"/>
    <property type="project" value="TreeGrafter"/>
</dbReference>
<organism evidence="2">
    <name type="scientific">marine sediment metagenome</name>
    <dbReference type="NCBI Taxonomy" id="412755"/>
    <lineage>
        <taxon>unclassified sequences</taxon>
        <taxon>metagenomes</taxon>
        <taxon>ecological metagenomes</taxon>
    </lineage>
</organism>